<protein>
    <submittedName>
        <fullName evidence="1">Uncharacterized protein</fullName>
    </submittedName>
</protein>
<evidence type="ECO:0000313" key="2">
    <source>
        <dbReference type="Proteomes" id="UP000026922"/>
    </source>
</evidence>
<organism evidence="1 2">
    <name type="scientific">Holospora undulata HU1</name>
    <dbReference type="NCBI Taxonomy" id="1321371"/>
    <lineage>
        <taxon>Bacteria</taxon>
        <taxon>Pseudomonadati</taxon>
        <taxon>Pseudomonadota</taxon>
        <taxon>Alphaproteobacteria</taxon>
        <taxon>Holosporales</taxon>
        <taxon>Holosporaceae</taxon>
        <taxon>Holospora</taxon>
    </lineage>
</organism>
<keyword evidence="2" id="KW-1185">Reference proteome</keyword>
<gene>
    <name evidence="1" type="ORF">K737_301074</name>
</gene>
<comment type="caution">
    <text evidence="1">The sequence shown here is derived from an EMBL/GenBank/DDBJ whole genome shotgun (WGS) entry which is preliminary data.</text>
</comment>
<dbReference type="EMBL" id="ARPM03000186">
    <property type="protein sequence ID" value="ETZ04522.1"/>
    <property type="molecule type" value="Genomic_DNA"/>
</dbReference>
<name>A0A061JGY0_9PROT</name>
<dbReference type="AlphaFoldDB" id="A0A061JGY0"/>
<sequence length="96" mass="11481">MRRYALRGYQWDKKKNLLPEKLQSPVCGGCFISFRAEISWPERFCNFKATHNPLYEVGPKGLMEKKESLRRWQKTPIIVRDDLLHDCARPLTQCWR</sequence>
<evidence type="ECO:0000313" key="1">
    <source>
        <dbReference type="EMBL" id="ETZ04522.1"/>
    </source>
</evidence>
<reference evidence="1 2" key="1">
    <citation type="journal article" date="2013" name="Genome Announc.">
        <title>Draft Genome Sequence of Holospora undulata Strain HU1, a Micronucleus-Specific Symbiont of the Ciliate Paramecium caudatum.</title>
        <authorList>
            <person name="Dohra H."/>
            <person name="Suzuki H."/>
            <person name="Suzuki T."/>
            <person name="Tanaka K."/>
            <person name="Fujishima M."/>
        </authorList>
    </citation>
    <scope>NUCLEOTIDE SEQUENCE [LARGE SCALE GENOMIC DNA]</scope>
    <source>
        <strain evidence="1 2">HU1</strain>
    </source>
</reference>
<dbReference type="Proteomes" id="UP000026922">
    <property type="component" value="Unassembled WGS sequence"/>
</dbReference>
<accession>A0A061JGY0</accession>
<proteinExistence type="predicted"/>